<proteinExistence type="predicted"/>
<keyword evidence="1" id="KW-0812">Transmembrane</keyword>
<evidence type="ECO:0000313" key="2">
    <source>
        <dbReference type="EMBL" id="GGB12732.1"/>
    </source>
</evidence>
<dbReference type="AlphaFoldDB" id="A0A916STF1"/>
<name>A0A916STF1_9MICO</name>
<evidence type="ECO:0000313" key="3">
    <source>
        <dbReference type="Proteomes" id="UP000606922"/>
    </source>
</evidence>
<keyword evidence="3" id="KW-1185">Reference proteome</keyword>
<comment type="caution">
    <text evidence="2">The sequence shown here is derived from an EMBL/GenBank/DDBJ whole genome shotgun (WGS) entry which is preliminary data.</text>
</comment>
<evidence type="ECO:0000256" key="1">
    <source>
        <dbReference type="SAM" id="Phobius"/>
    </source>
</evidence>
<gene>
    <name evidence="2" type="ORF">GCM10010979_28900</name>
</gene>
<keyword evidence="1" id="KW-0472">Membrane</keyword>
<feature type="transmembrane region" description="Helical" evidence="1">
    <location>
        <begin position="9"/>
        <end position="30"/>
    </location>
</feature>
<reference evidence="2" key="2">
    <citation type="submission" date="2020-09" db="EMBL/GenBank/DDBJ databases">
        <authorList>
            <person name="Sun Q."/>
            <person name="Zhou Y."/>
        </authorList>
    </citation>
    <scope>NUCLEOTIDE SEQUENCE</scope>
    <source>
        <strain evidence="2">CGMCC 1.12813</strain>
    </source>
</reference>
<organism evidence="2 3">
    <name type="scientific">Conyzicola nivalis</name>
    <dbReference type="NCBI Taxonomy" id="1477021"/>
    <lineage>
        <taxon>Bacteria</taxon>
        <taxon>Bacillati</taxon>
        <taxon>Actinomycetota</taxon>
        <taxon>Actinomycetes</taxon>
        <taxon>Micrococcales</taxon>
        <taxon>Microbacteriaceae</taxon>
        <taxon>Conyzicola</taxon>
    </lineage>
</organism>
<dbReference type="EMBL" id="BMGB01000002">
    <property type="protein sequence ID" value="GGB12732.1"/>
    <property type="molecule type" value="Genomic_DNA"/>
</dbReference>
<protein>
    <submittedName>
        <fullName evidence="2">Uncharacterized protein</fullName>
    </submittedName>
</protein>
<sequence>MSFSSGKFLVGLAAVLAIVLAVGFIAVAIFDVNLFGAVR</sequence>
<reference evidence="2" key="1">
    <citation type="journal article" date="2014" name="Int. J. Syst. Evol. Microbiol.">
        <title>Complete genome sequence of Corynebacterium casei LMG S-19264T (=DSM 44701T), isolated from a smear-ripened cheese.</title>
        <authorList>
            <consortium name="US DOE Joint Genome Institute (JGI-PGF)"/>
            <person name="Walter F."/>
            <person name="Albersmeier A."/>
            <person name="Kalinowski J."/>
            <person name="Ruckert C."/>
        </authorList>
    </citation>
    <scope>NUCLEOTIDE SEQUENCE</scope>
    <source>
        <strain evidence="2">CGMCC 1.12813</strain>
    </source>
</reference>
<dbReference type="Proteomes" id="UP000606922">
    <property type="component" value="Unassembled WGS sequence"/>
</dbReference>
<keyword evidence="1" id="KW-1133">Transmembrane helix</keyword>
<accession>A0A916STF1</accession>